<proteinExistence type="predicted"/>
<keyword evidence="2" id="KW-1185">Reference proteome</keyword>
<dbReference type="AlphaFoldDB" id="A0A9N9DQ21"/>
<accession>A0A9N9DQ21</accession>
<dbReference type="Proteomes" id="UP000789759">
    <property type="component" value="Unassembled WGS sequence"/>
</dbReference>
<name>A0A9N9DQ21_9GLOM</name>
<gene>
    <name evidence="1" type="ORF">CPELLU_LOCUS8958</name>
</gene>
<organism evidence="1 2">
    <name type="scientific">Cetraspora pellucida</name>
    <dbReference type="NCBI Taxonomy" id="1433469"/>
    <lineage>
        <taxon>Eukaryota</taxon>
        <taxon>Fungi</taxon>
        <taxon>Fungi incertae sedis</taxon>
        <taxon>Mucoromycota</taxon>
        <taxon>Glomeromycotina</taxon>
        <taxon>Glomeromycetes</taxon>
        <taxon>Diversisporales</taxon>
        <taxon>Gigasporaceae</taxon>
        <taxon>Cetraspora</taxon>
    </lineage>
</organism>
<protein>
    <submittedName>
        <fullName evidence="1">6488_t:CDS:1</fullName>
    </submittedName>
</protein>
<evidence type="ECO:0000313" key="2">
    <source>
        <dbReference type="Proteomes" id="UP000789759"/>
    </source>
</evidence>
<comment type="caution">
    <text evidence="1">The sequence shown here is derived from an EMBL/GenBank/DDBJ whole genome shotgun (WGS) entry which is preliminary data.</text>
</comment>
<sequence>MTSVELEINDLKEKVKKIYVNKKLDTEQQEKTKKLLEREKDFFTQTISNITFIKQNPYRTALSIKDFY</sequence>
<dbReference type="EMBL" id="CAJVQA010006605">
    <property type="protein sequence ID" value="CAG8643254.1"/>
    <property type="molecule type" value="Genomic_DNA"/>
</dbReference>
<reference evidence="1" key="1">
    <citation type="submission" date="2021-06" db="EMBL/GenBank/DDBJ databases">
        <authorList>
            <person name="Kallberg Y."/>
            <person name="Tangrot J."/>
            <person name="Rosling A."/>
        </authorList>
    </citation>
    <scope>NUCLEOTIDE SEQUENCE</scope>
    <source>
        <strain evidence="1">FL966</strain>
    </source>
</reference>
<evidence type="ECO:0000313" key="1">
    <source>
        <dbReference type="EMBL" id="CAG8643254.1"/>
    </source>
</evidence>